<evidence type="ECO:0000313" key="2">
    <source>
        <dbReference type="EMBL" id="PON79973.1"/>
    </source>
</evidence>
<reference evidence="3" key="1">
    <citation type="submission" date="2016-06" db="EMBL/GenBank/DDBJ databases">
        <title>Parallel loss of symbiosis genes in relatives of nitrogen-fixing non-legume Parasponia.</title>
        <authorList>
            <person name="Van Velzen R."/>
            <person name="Holmer R."/>
            <person name="Bu F."/>
            <person name="Rutten L."/>
            <person name="Van Zeijl A."/>
            <person name="Liu W."/>
            <person name="Santuari L."/>
            <person name="Cao Q."/>
            <person name="Sharma T."/>
            <person name="Shen D."/>
            <person name="Roswanjaya Y."/>
            <person name="Wardhani T."/>
            <person name="Kalhor M.S."/>
            <person name="Jansen J."/>
            <person name="Van den Hoogen J."/>
            <person name="Gungor B."/>
            <person name="Hartog M."/>
            <person name="Hontelez J."/>
            <person name="Verver J."/>
            <person name="Yang W.-C."/>
            <person name="Schijlen E."/>
            <person name="Repin R."/>
            <person name="Schilthuizen M."/>
            <person name="Schranz E."/>
            <person name="Heidstra R."/>
            <person name="Miyata K."/>
            <person name="Fedorova E."/>
            <person name="Kohlen W."/>
            <person name="Bisseling T."/>
            <person name="Smit S."/>
            <person name="Geurts R."/>
        </authorList>
    </citation>
    <scope>NUCLEOTIDE SEQUENCE [LARGE SCALE GENOMIC DNA]</scope>
    <source>
        <strain evidence="3">cv. WU1-14</strain>
    </source>
</reference>
<evidence type="ECO:0000256" key="1">
    <source>
        <dbReference type="SAM" id="MobiDB-lite"/>
    </source>
</evidence>
<sequence>MASSSSASATSATSQIISPQPTAPSPDNNPLPVLSQLSIFQSLASLTMKLNRSNYVNLTSHCDKISL</sequence>
<evidence type="ECO:0000313" key="3">
    <source>
        <dbReference type="Proteomes" id="UP000237105"/>
    </source>
</evidence>
<dbReference type="AlphaFoldDB" id="A0A2P5E364"/>
<feature type="region of interest" description="Disordered" evidence="1">
    <location>
        <begin position="1"/>
        <end position="31"/>
    </location>
</feature>
<organism evidence="2 3">
    <name type="scientific">Parasponia andersonii</name>
    <name type="common">Sponia andersonii</name>
    <dbReference type="NCBI Taxonomy" id="3476"/>
    <lineage>
        <taxon>Eukaryota</taxon>
        <taxon>Viridiplantae</taxon>
        <taxon>Streptophyta</taxon>
        <taxon>Embryophyta</taxon>
        <taxon>Tracheophyta</taxon>
        <taxon>Spermatophyta</taxon>
        <taxon>Magnoliopsida</taxon>
        <taxon>eudicotyledons</taxon>
        <taxon>Gunneridae</taxon>
        <taxon>Pentapetalae</taxon>
        <taxon>rosids</taxon>
        <taxon>fabids</taxon>
        <taxon>Rosales</taxon>
        <taxon>Cannabaceae</taxon>
        <taxon>Parasponia</taxon>
    </lineage>
</organism>
<dbReference type="EMBL" id="JXTB01000002">
    <property type="protein sequence ID" value="PON79973.1"/>
    <property type="molecule type" value="Genomic_DNA"/>
</dbReference>
<comment type="caution">
    <text evidence="2">The sequence shown here is derived from an EMBL/GenBank/DDBJ whole genome shotgun (WGS) entry which is preliminary data.</text>
</comment>
<keyword evidence="3" id="KW-1185">Reference proteome</keyword>
<gene>
    <name evidence="2" type="ORF">PanWU01x14_004230</name>
</gene>
<accession>A0A2P5E364</accession>
<feature type="compositionally biased region" description="Low complexity" evidence="1">
    <location>
        <begin position="1"/>
        <end position="14"/>
    </location>
</feature>
<name>A0A2P5E364_PARAD</name>
<proteinExistence type="predicted"/>
<protein>
    <submittedName>
        <fullName evidence="2">Uncharacterized protein</fullName>
    </submittedName>
</protein>
<dbReference type="Proteomes" id="UP000237105">
    <property type="component" value="Unassembled WGS sequence"/>
</dbReference>